<evidence type="ECO:0000256" key="9">
    <source>
        <dbReference type="ARBA" id="ARBA00023180"/>
    </source>
</evidence>
<feature type="binding site" evidence="10">
    <location>
        <position position="169"/>
    </location>
    <ligand>
        <name>Zn(2+)</name>
        <dbReference type="ChEBI" id="CHEBI:29105"/>
        <note>catalytic</note>
    </ligand>
</feature>
<feature type="binding site" evidence="10">
    <location>
        <position position="159"/>
    </location>
    <ligand>
        <name>Zn(2+)</name>
        <dbReference type="ChEBI" id="CHEBI:29105"/>
        <note>catalytic</note>
    </ligand>
</feature>
<dbReference type="Pfam" id="PF01400">
    <property type="entry name" value="Astacin"/>
    <property type="match status" value="1"/>
</dbReference>
<keyword evidence="3 11" id="KW-0732">Signal</keyword>
<dbReference type="PANTHER" id="PTHR10127">
    <property type="entry name" value="DISCOIDIN, CUB, EGF, LAMININ , AND ZINC METALLOPROTEASE DOMAIN CONTAINING"/>
    <property type="match status" value="1"/>
</dbReference>
<dbReference type="GO" id="GO:0008270">
    <property type="term" value="F:zinc ion binding"/>
    <property type="evidence" value="ECO:0007669"/>
    <property type="project" value="UniProtKB-UniRule"/>
</dbReference>
<evidence type="ECO:0000313" key="13">
    <source>
        <dbReference type="EMBL" id="AYV99576.1"/>
    </source>
</evidence>
<keyword evidence="1 10" id="KW-0645">Protease</keyword>
<keyword evidence="2 10" id="KW-0479">Metal-binding</keyword>
<evidence type="ECO:0000256" key="11">
    <source>
        <dbReference type="RuleBase" id="RU361183"/>
    </source>
</evidence>
<feature type="binding site" evidence="10">
    <location>
        <position position="163"/>
    </location>
    <ligand>
        <name>Zn(2+)</name>
        <dbReference type="ChEBI" id="CHEBI:29105"/>
        <note>catalytic</note>
    </ligand>
</feature>
<keyword evidence="9" id="KW-0325">Glycoprotein</keyword>
<feature type="signal peptide" evidence="11">
    <location>
        <begin position="1"/>
        <end position="19"/>
    </location>
</feature>
<dbReference type="InterPro" id="IPR024079">
    <property type="entry name" value="MetalloPept_cat_dom_sf"/>
</dbReference>
<dbReference type="InterPro" id="IPR001506">
    <property type="entry name" value="Peptidase_M12A"/>
</dbReference>
<evidence type="ECO:0000256" key="5">
    <source>
        <dbReference type="ARBA" id="ARBA00022833"/>
    </source>
</evidence>
<keyword evidence="7" id="KW-0865">Zymogen</keyword>
<organism evidence="13">
    <name type="scientific">Dolopus genitalis</name>
    <name type="common">Giant Australian assassin fly</name>
    <name type="synonym">Asilus genitalis</name>
    <dbReference type="NCBI Taxonomy" id="2488630"/>
    <lineage>
        <taxon>Eukaryota</taxon>
        <taxon>Metazoa</taxon>
        <taxon>Ecdysozoa</taxon>
        <taxon>Arthropoda</taxon>
        <taxon>Hexapoda</taxon>
        <taxon>Insecta</taxon>
        <taxon>Pterygota</taxon>
        <taxon>Neoptera</taxon>
        <taxon>Endopterygota</taxon>
        <taxon>Diptera</taxon>
        <taxon>Brachycera</taxon>
        <taxon>Muscomorpha</taxon>
        <taxon>Asiloidea</taxon>
        <taxon>Asilidae</taxon>
        <taxon>Asilinae</taxon>
        <taxon>Dolopus</taxon>
    </lineage>
</organism>
<evidence type="ECO:0000256" key="8">
    <source>
        <dbReference type="ARBA" id="ARBA00023157"/>
    </source>
</evidence>
<evidence type="ECO:0000256" key="2">
    <source>
        <dbReference type="ARBA" id="ARBA00022723"/>
    </source>
</evidence>
<dbReference type="EC" id="3.4.24.-" evidence="11"/>
<comment type="cofactor">
    <cofactor evidence="10 11">
        <name>Zn(2+)</name>
        <dbReference type="ChEBI" id="CHEBI:29105"/>
    </cofactor>
    <text evidence="10 11">Binds 1 zinc ion per subunit.</text>
</comment>
<evidence type="ECO:0000256" key="3">
    <source>
        <dbReference type="ARBA" id="ARBA00022729"/>
    </source>
</evidence>
<accession>A0A3G5BIG7</accession>
<dbReference type="SMART" id="SM00235">
    <property type="entry name" value="ZnMc"/>
    <property type="match status" value="1"/>
</dbReference>
<dbReference type="GO" id="GO:0006508">
    <property type="term" value="P:proteolysis"/>
    <property type="evidence" value="ECO:0007669"/>
    <property type="project" value="UniProtKB-KW"/>
</dbReference>
<evidence type="ECO:0000256" key="1">
    <source>
        <dbReference type="ARBA" id="ARBA00022670"/>
    </source>
</evidence>
<comment type="caution">
    <text evidence="10">Lacks conserved residue(s) required for the propagation of feature annotation.</text>
</comment>
<dbReference type="Gene3D" id="3.40.390.10">
    <property type="entry name" value="Collagenase (Catalytic Domain)"/>
    <property type="match status" value="1"/>
</dbReference>
<dbReference type="CDD" id="cd04280">
    <property type="entry name" value="ZnMc_astacin_like"/>
    <property type="match status" value="1"/>
</dbReference>
<keyword evidence="4 10" id="KW-0378">Hydrolase</keyword>
<protein>
    <recommendedName>
        <fullName evidence="11">Metalloendopeptidase</fullName>
        <ecNumber evidence="11">3.4.24.-</ecNumber>
    </recommendedName>
</protein>
<keyword evidence="8" id="KW-1015">Disulfide bond</keyword>
<dbReference type="SUPFAM" id="SSF55486">
    <property type="entry name" value="Metalloproteases ('zincins'), catalytic domain"/>
    <property type="match status" value="1"/>
</dbReference>
<evidence type="ECO:0000256" key="10">
    <source>
        <dbReference type="PROSITE-ProRule" id="PRU01211"/>
    </source>
</evidence>
<dbReference type="PANTHER" id="PTHR10127:SF814">
    <property type="entry name" value="MEPRIN A SUBUNIT BETA"/>
    <property type="match status" value="1"/>
</dbReference>
<evidence type="ECO:0000256" key="6">
    <source>
        <dbReference type="ARBA" id="ARBA00023049"/>
    </source>
</evidence>
<feature type="chain" id="PRO_5017854383" description="Metalloendopeptidase" evidence="11">
    <location>
        <begin position="20"/>
        <end position="261"/>
    </location>
</feature>
<feature type="domain" description="Peptidase M12A" evidence="12">
    <location>
        <begin position="62"/>
        <end position="261"/>
    </location>
</feature>
<dbReference type="EMBL" id="MK075173">
    <property type="protein sequence ID" value="AYV99576.1"/>
    <property type="molecule type" value="mRNA"/>
</dbReference>
<dbReference type="FunFam" id="3.40.390.10:FF:000015">
    <property type="entry name" value="Meprin A subunit"/>
    <property type="match status" value="1"/>
</dbReference>
<dbReference type="AlphaFoldDB" id="A0A3G5BIG7"/>
<dbReference type="InterPro" id="IPR006026">
    <property type="entry name" value="Peptidase_Metallo"/>
</dbReference>
<name>A0A3G5BIG7_DOLGE</name>
<keyword evidence="5 10" id="KW-0862">Zinc</keyword>
<dbReference type="GO" id="GO:0004222">
    <property type="term" value="F:metalloendopeptidase activity"/>
    <property type="evidence" value="ECO:0007669"/>
    <property type="project" value="UniProtKB-UniRule"/>
</dbReference>
<dbReference type="PRINTS" id="PR00480">
    <property type="entry name" value="ASTACIN"/>
</dbReference>
<evidence type="ECO:0000259" key="12">
    <source>
        <dbReference type="PROSITE" id="PS51864"/>
    </source>
</evidence>
<dbReference type="PROSITE" id="PS51864">
    <property type="entry name" value="ASTACIN"/>
    <property type="match status" value="1"/>
</dbReference>
<evidence type="ECO:0000256" key="4">
    <source>
        <dbReference type="ARBA" id="ARBA00022801"/>
    </source>
</evidence>
<sequence>MKYILTIALFAVLFNILLALPIQEANNEDVEVNPEESGDFFEGDMELNEEQMASLLYPDKRNGRIQERYRWPNNIVFYDLGNAFNDAQKAQIEKALRELEKLTCITFKPRTKTTKAYVYLTGEDSGCHSAVGHQNGKQRLNLKPNKPGFGCFKLGTIMHEFIHALGFYHQQSASDRDNYVSIIWENIKDGKGHNFAKQPNTLVTDFGVKYDYGSIMHYSGLAFSKNGKATIVPHDKTAKIGQRDGLSPSDIKKLKAMYKCH</sequence>
<evidence type="ECO:0000256" key="7">
    <source>
        <dbReference type="ARBA" id="ARBA00023145"/>
    </source>
</evidence>
<reference evidence="13" key="1">
    <citation type="journal article" date="2018" name="Toxins">
        <title>Buzz kill: function and proteomic composition of venom from the giant assassin fly Dolopus genitalis (Diptera: Asilidae).</title>
        <authorList>
            <person name="Walker A.A."/>
            <person name="Dobson J."/>
            <person name="Jin J."/>
            <person name="Robinson S.D."/>
            <person name="Herzig V."/>
            <person name="Vetter I."/>
            <person name="King G.F."/>
            <person name="Fry B.G."/>
        </authorList>
    </citation>
    <scope>NUCLEOTIDE SEQUENCE</scope>
    <source>
        <strain evidence="13">Dg55</strain>
        <tissue evidence="13">Venom/thoracic glands</tissue>
    </source>
</reference>
<proteinExistence type="evidence at transcript level"/>
<dbReference type="InterPro" id="IPR034035">
    <property type="entry name" value="Astacin-like_dom"/>
</dbReference>
<keyword evidence="6 10" id="KW-0482">Metalloprotease</keyword>
<feature type="active site" evidence="10">
    <location>
        <position position="160"/>
    </location>
</feature>